<protein>
    <recommendedName>
        <fullName evidence="2">EH domain-containing protein</fullName>
    </recommendedName>
</protein>
<evidence type="ECO:0000256" key="1">
    <source>
        <dbReference type="SAM" id="MobiDB-lite"/>
    </source>
</evidence>
<feature type="domain" description="EH" evidence="2">
    <location>
        <begin position="607"/>
        <end position="696"/>
    </location>
</feature>
<dbReference type="AlphaFoldDB" id="A0AAN7WJM0"/>
<feature type="compositionally biased region" description="Low complexity" evidence="1">
    <location>
        <begin position="77"/>
        <end position="90"/>
    </location>
</feature>
<dbReference type="EMBL" id="JAWIZZ010000047">
    <property type="protein sequence ID" value="KAK5779499.1"/>
    <property type="molecule type" value="Genomic_DNA"/>
</dbReference>
<dbReference type="SMART" id="SM00027">
    <property type="entry name" value="EH"/>
    <property type="match status" value="1"/>
</dbReference>
<feature type="compositionally biased region" description="Low complexity" evidence="1">
    <location>
        <begin position="160"/>
        <end position="184"/>
    </location>
</feature>
<evidence type="ECO:0000259" key="2">
    <source>
        <dbReference type="PROSITE" id="PS50031"/>
    </source>
</evidence>
<keyword evidence="4" id="KW-1185">Reference proteome</keyword>
<dbReference type="InterPro" id="IPR011992">
    <property type="entry name" value="EF-hand-dom_pair"/>
</dbReference>
<dbReference type="Pfam" id="PF12763">
    <property type="entry name" value="EH"/>
    <property type="match status" value="1"/>
</dbReference>
<sequence>MFSKHKRRNNISSINNYNKYNNTVKLDERGLQDSLKAAQIIFQRHTTNTNNKGSSSKDNNNVYGNNVSSASTPCTISQSKESNKNNNNIKRLPRNQTNTKSIPIIKHNDTSLNNTNNQIKRRQQNSTQEDMVNPPSRRKNEHHSNHHDDIVKLRPPNQLPISLQSSRSPSPSNDSVNSSSGNTSVCESLVDNADYDDLSAQSPVDRYIDTPKQYLNPSSDFTKSICLGNNNLKGNNIQVSKNNNLNNIYGCDASLLQKDIQSKGKLLKDKQTELNIPRQQILGTKINENNASQLGNPNNQELSNSHYFPSASKHYRIPPPILVNSKAVDSMNSLNLVSSLTNNESNASTINDLFMSSLESISANNSYRSFQEEDYTNYKNEQNEWINKNMRKNGSQELFLQKSFNSDSDFNNATSDHIKNYNSSEDEASSESEIDERDYDDVDIFTLGSVDPDNISAGSFSDDDILINNGVRSPQKSKKSKGEKVKKIGKILKVTGKKVHVPDLKTKEDKSPTNFPIRLKETMRQDTSKSFNEDKPWKKHKDAKYIEENDRKRYEGVWVRNRFAYLNLLPWWPQDTSDRNDSNLNDSNKIVGDDKEASEDSTLHKSTSSDSEDIEPFVDLPEDGLILNLVVKAIWQRSNLPNETLFQIYNLVDTRQDGTLDRRSFIVGMWLVDQCLYGRKLPEEVPPIVWNSVDSYTMNLIQVRMAHESKQKQKKSKRKLMKRELRHIKQGIKHVHL</sequence>
<dbReference type="SUPFAM" id="SSF47473">
    <property type="entry name" value="EF-hand"/>
    <property type="match status" value="1"/>
</dbReference>
<feature type="region of interest" description="Disordered" evidence="1">
    <location>
        <begin position="577"/>
        <end position="615"/>
    </location>
</feature>
<dbReference type="GO" id="GO:0016197">
    <property type="term" value="P:endosomal transport"/>
    <property type="evidence" value="ECO:0007669"/>
    <property type="project" value="TreeGrafter"/>
</dbReference>
<feature type="region of interest" description="Disordered" evidence="1">
    <location>
        <begin position="46"/>
        <end position="185"/>
    </location>
</feature>
<feature type="compositionally biased region" description="Basic and acidic residues" evidence="1">
    <location>
        <begin position="142"/>
        <end position="152"/>
    </location>
</feature>
<dbReference type="Gene3D" id="1.10.238.10">
    <property type="entry name" value="EF-hand"/>
    <property type="match status" value="1"/>
</dbReference>
<dbReference type="PANTHER" id="PTHR11216">
    <property type="entry name" value="EH DOMAIN"/>
    <property type="match status" value="1"/>
</dbReference>
<dbReference type="GO" id="GO:0006897">
    <property type="term" value="P:endocytosis"/>
    <property type="evidence" value="ECO:0007669"/>
    <property type="project" value="TreeGrafter"/>
</dbReference>
<name>A0AAN7WJM0_9SACH</name>
<gene>
    <name evidence="3" type="ORF">RI543_003390</name>
</gene>
<dbReference type="InterPro" id="IPR000261">
    <property type="entry name" value="EH_dom"/>
</dbReference>
<dbReference type="GO" id="GO:0005737">
    <property type="term" value="C:cytoplasm"/>
    <property type="evidence" value="ECO:0007669"/>
    <property type="project" value="TreeGrafter"/>
</dbReference>
<feature type="region of interest" description="Disordered" evidence="1">
    <location>
        <begin position="415"/>
        <end position="435"/>
    </location>
</feature>
<reference evidence="4" key="1">
    <citation type="submission" date="2023-07" db="EMBL/GenBank/DDBJ databases">
        <title>A draft genome of Kazachstania heterogenica Y-27499.</title>
        <authorList>
            <person name="Donic C."/>
            <person name="Kralova J.S."/>
            <person name="Fidel L."/>
            <person name="Ben-Dor S."/>
            <person name="Jung S."/>
        </authorList>
    </citation>
    <scope>NUCLEOTIDE SEQUENCE [LARGE SCALE GENOMIC DNA]</scope>
    <source>
        <strain evidence="4">Y27499</strain>
    </source>
</reference>
<dbReference type="Proteomes" id="UP001306508">
    <property type="component" value="Unassembled WGS sequence"/>
</dbReference>
<accession>A0AAN7WJM0</accession>
<feature type="compositionally biased region" description="Polar residues" evidence="1">
    <location>
        <begin position="110"/>
        <end position="130"/>
    </location>
</feature>
<feature type="compositionally biased region" description="Polar residues" evidence="1">
    <location>
        <begin position="62"/>
        <end position="76"/>
    </location>
</feature>
<evidence type="ECO:0000313" key="3">
    <source>
        <dbReference type="EMBL" id="KAK5779499.1"/>
    </source>
</evidence>
<organism evidence="3 4">
    <name type="scientific">Arxiozyma heterogenica</name>
    <dbReference type="NCBI Taxonomy" id="278026"/>
    <lineage>
        <taxon>Eukaryota</taxon>
        <taxon>Fungi</taxon>
        <taxon>Dikarya</taxon>
        <taxon>Ascomycota</taxon>
        <taxon>Saccharomycotina</taxon>
        <taxon>Saccharomycetes</taxon>
        <taxon>Saccharomycetales</taxon>
        <taxon>Saccharomycetaceae</taxon>
        <taxon>Arxiozyma</taxon>
    </lineage>
</organism>
<feature type="compositionally biased region" description="Acidic residues" evidence="1">
    <location>
        <begin position="424"/>
        <end position="435"/>
    </location>
</feature>
<dbReference type="GO" id="GO:0005886">
    <property type="term" value="C:plasma membrane"/>
    <property type="evidence" value="ECO:0007669"/>
    <property type="project" value="TreeGrafter"/>
</dbReference>
<comment type="caution">
    <text evidence="3">The sequence shown here is derived from an EMBL/GenBank/DDBJ whole genome shotgun (WGS) entry which is preliminary data.</text>
</comment>
<proteinExistence type="predicted"/>
<dbReference type="CDD" id="cd00052">
    <property type="entry name" value="EH"/>
    <property type="match status" value="1"/>
</dbReference>
<evidence type="ECO:0000313" key="4">
    <source>
        <dbReference type="Proteomes" id="UP001306508"/>
    </source>
</evidence>
<dbReference type="PROSITE" id="PS50031">
    <property type="entry name" value="EH"/>
    <property type="match status" value="1"/>
</dbReference>
<feature type="compositionally biased region" description="Low complexity" evidence="1">
    <location>
        <begin position="46"/>
        <end position="61"/>
    </location>
</feature>